<evidence type="ECO:0000313" key="2">
    <source>
        <dbReference type="Proteomes" id="UP000284207"/>
    </source>
</evidence>
<dbReference type="EMBL" id="MOCA01000002">
    <property type="protein sequence ID" value="ROO02279.1"/>
    <property type="molecule type" value="Genomic_DNA"/>
</dbReference>
<comment type="caution">
    <text evidence="1">The sequence shown here is derived from an EMBL/GenBank/DDBJ whole genome shotgun (WGS) entry which is preliminary data.</text>
</comment>
<protein>
    <submittedName>
        <fullName evidence="1">Tail assembly chaperone</fullName>
    </submittedName>
</protein>
<dbReference type="Proteomes" id="UP000284207">
    <property type="component" value="Unassembled WGS sequence"/>
</dbReference>
<evidence type="ECO:0000313" key="1">
    <source>
        <dbReference type="EMBL" id="ROO02279.1"/>
    </source>
</evidence>
<organism evidence="1 2">
    <name type="scientific">Pseudomonas moraviensis</name>
    <dbReference type="NCBI Taxonomy" id="321662"/>
    <lineage>
        <taxon>Bacteria</taxon>
        <taxon>Pseudomonadati</taxon>
        <taxon>Pseudomonadota</taxon>
        <taxon>Gammaproteobacteria</taxon>
        <taxon>Pseudomonadales</taxon>
        <taxon>Pseudomonadaceae</taxon>
        <taxon>Pseudomonas</taxon>
    </lineage>
</organism>
<dbReference type="AlphaFoldDB" id="A0A423NVK7"/>
<sequence length="138" mass="15587">MKKYARVVAGQVDNIYETANPITDEFPADQVWVDVSALPKIDYSWNAVNTDGVWTFTDSDMWGQPTLLAIRMRNERVTRFDKVNFTLASSALVQKVELGLATPAEEAALLAYKQFFIEMSQVNKQPGYPLSVIWPEVP</sequence>
<gene>
    <name evidence="1" type="ORF">BK674_05425</name>
</gene>
<reference evidence="1 2" key="1">
    <citation type="submission" date="2016-10" db="EMBL/GenBank/DDBJ databases">
        <title>Comparative genome analysis of multiple Pseudomonas spp. focuses on biocontrol and plant growth promoting traits.</title>
        <authorList>
            <person name="Tao X.-Y."/>
            <person name="Taylor C.G."/>
        </authorList>
    </citation>
    <scope>NUCLEOTIDE SEQUENCE [LARGE SCALE GENOMIC DNA]</scope>
    <source>
        <strain evidence="1 2">36B3</strain>
    </source>
</reference>
<dbReference type="RefSeq" id="WP_042607003.1">
    <property type="nucleotide sequence ID" value="NZ_BSCP01000009.1"/>
</dbReference>
<name>A0A423NVK7_9PSED</name>
<accession>A0A423NVK7</accession>
<proteinExistence type="predicted"/>